<gene>
    <name evidence="10" type="ORF">BN85305550</name>
</gene>
<proteinExistence type="inferred from homology"/>
<evidence type="ECO:0000259" key="8">
    <source>
        <dbReference type="Pfam" id="PF02687"/>
    </source>
</evidence>
<dbReference type="AlphaFoldDB" id="U4KN03"/>
<evidence type="ECO:0000256" key="6">
    <source>
        <dbReference type="ARBA" id="ARBA00023136"/>
    </source>
</evidence>
<dbReference type="Pfam" id="PF02687">
    <property type="entry name" value="FtsX"/>
    <property type="match status" value="1"/>
</dbReference>
<dbReference type="InterPro" id="IPR051447">
    <property type="entry name" value="Lipoprotein-release_system"/>
</dbReference>
<dbReference type="OrthoDB" id="9770036at2"/>
<dbReference type="EMBL" id="FO681348">
    <property type="protein sequence ID" value="CCV65576.1"/>
    <property type="molecule type" value="Genomic_DNA"/>
</dbReference>
<evidence type="ECO:0000256" key="2">
    <source>
        <dbReference type="ARBA" id="ARBA00005236"/>
    </source>
</evidence>
<dbReference type="HOGENOM" id="CLU_000604_8_1_14"/>
<feature type="transmembrane region" description="Helical" evidence="7">
    <location>
        <begin position="309"/>
        <end position="337"/>
    </location>
</feature>
<keyword evidence="5 7" id="KW-1133">Transmembrane helix</keyword>
<keyword evidence="3" id="KW-1003">Cell membrane</keyword>
<sequence>MKLAFQIARRFLSSAKKQTIVIILGIAVGVSVQVFIGSLISGLQKDLVNTAIGSTSQITVTNKDDKLLIDNYEVVIDEIKNTSDELIYVTPTATRGGGSLIKDSSRKELLLRGFDLTEANNIYKFTNKERLISGRLPEQTNEVMLGIGFKNAYEKNNINLELGSTITYEYTPSDSIELTIVGFFDLGVNQVNELWGITPLETVFLINGTNSISSVEMQVKDEFVADSIALELDQVLSSRDLVTTNWKIEQASLLSGLQGQSISSLMIQVFVIISVVLGIASVLAITVMQKSKQIGILKAMGLTNKDSALVFLFEGMILGVFGAVVGVLLGLGLLYSFTTFAVDQTTGQPVVPINIEPSFIVLSAFIAFFASTLSALFPAIRSSKMTVIEVIRNA</sequence>
<feature type="domain" description="MacB-like periplasmic core" evidence="9">
    <location>
        <begin position="19"/>
        <end position="232"/>
    </location>
</feature>
<keyword evidence="6 7" id="KW-0472">Membrane</keyword>
<dbReference type="InterPro" id="IPR025857">
    <property type="entry name" value="MacB_PCD"/>
</dbReference>
<dbReference type="Proteomes" id="UP000032737">
    <property type="component" value="Chromosome"/>
</dbReference>
<organism evidence="10 11">
    <name type="scientific">Acholeplasma brassicae</name>
    <dbReference type="NCBI Taxonomy" id="61635"/>
    <lineage>
        <taxon>Bacteria</taxon>
        <taxon>Bacillati</taxon>
        <taxon>Mycoplasmatota</taxon>
        <taxon>Mollicutes</taxon>
        <taxon>Acholeplasmatales</taxon>
        <taxon>Acholeplasmataceae</taxon>
        <taxon>Acholeplasma</taxon>
    </lineage>
</organism>
<evidence type="ECO:0000313" key="10">
    <source>
        <dbReference type="EMBL" id="CCV65576.1"/>
    </source>
</evidence>
<comment type="subcellular location">
    <subcellularLocation>
        <location evidence="1">Cell membrane</location>
        <topology evidence="1">Multi-pass membrane protein</topology>
    </subcellularLocation>
</comment>
<evidence type="ECO:0000256" key="7">
    <source>
        <dbReference type="SAM" id="Phobius"/>
    </source>
</evidence>
<dbReference type="PANTHER" id="PTHR30489">
    <property type="entry name" value="LIPOPROTEIN-RELEASING SYSTEM TRANSMEMBRANE PROTEIN LOLE"/>
    <property type="match status" value="1"/>
</dbReference>
<dbReference type="GO" id="GO:0044874">
    <property type="term" value="P:lipoprotein localization to outer membrane"/>
    <property type="evidence" value="ECO:0007669"/>
    <property type="project" value="TreeGrafter"/>
</dbReference>
<dbReference type="RefSeq" id="WP_030004436.1">
    <property type="nucleotide sequence ID" value="NC_022549.1"/>
</dbReference>
<keyword evidence="10" id="KW-0449">Lipoprotein</keyword>
<comment type="similarity">
    <text evidence="2">Belongs to the ABC-4 integral membrane protein family. LolC/E subfamily.</text>
</comment>
<evidence type="ECO:0000259" key="9">
    <source>
        <dbReference type="Pfam" id="PF12704"/>
    </source>
</evidence>
<feature type="transmembrane region" description="Helical" evidence="7">
    <location>
        <begin position="20"/>
        <end position="40"/>
    </location>
</feature>
<dbReference type="KEGG" id="abra:BN85305550"/>
<evidence type="ECO:0000256" key="4">
    <source>
        <dbReference type="ARBA" id="ARBA00022692"/>
    </source>
</evidence>
<evidence type="ECO:0000256" key="5">
    <source>
        <dbReference type="ARBA" id="ARBA00022989"/>
    </source>
</evidence>
<dbReference type="InterPro" id="IPR003838">
    <property type="entry name" value="ABC3_permease_C"/>
</dbReference>
<feature type="transmembrane region" description="Helical" evidence="7">
    <location>
        <begin position="357"/>
        <end position="377"/>
    </location>
</feature>
<dbReference type="Pfam" id="PF12704">
    <property type="entry name" value="MacB_PCD"/>
    <property type="match status" value="1"/>
</dbReference>
<keyword evidence="11" id="KW-1185">Reference proteome</keyword>
<dbReference type="PANTHER" id="PTHR30489:SF0">
    <property type="entry name" value="LIPOPROTEIN-RELEASING SYSTEM TRANSMEMBRANE PROTEIN LOLE"/>
    <property type="match status" value="1"/>
</dbReference>
<evidence type="ECO:0000256" key="3">
    <source>
        <dbReference type="ARBA" id="ARBA00022475"/>
    </source>
</evidence>
<protein>
    <submittedName>
        <fullName evidence="10">Lipoprotein releasing system transmembrane protein</fullName>
    </submittedName>
</protein>
<accession>U4KN03</accession>
<reference evidence="10 11" key="1">
    <citation type="journal article" date="2013" name="J. Mol. Microbiol. Biotechnol.">
        <title>Analysis of the Complete Genomes of Acholeplasma brassicae , A. palmae and A. laidlawii and Their Comparison to the Obligate Parasites from ' Candidatus Phytoplasma'.</title>
        <authorList>
            <person name="Kube M."/>
            <person name="Siewert C."/>
            <person name="Migdoll A.M."/>
            <person name="Duduk B."/>
            <person name="Holz S."/>
            <person name="Rabus R."/>
            <person name="Seemuller E."/>
            <person name="Mitrovic J."/>
            <person name="Muller I."/>
            <person name="Buttner C."/>
            <person name="Reinhardt R."/>
        </authorList>
    </citation>
    <scope>NUCLEOTIDE SEQUENCE [LARGE SCALE GENOMIC DNA]</scope>
    <source>
        <strain evidence="11">0502</strain>
    </source>
</reference>
<name>U4KN03_9MOLU</name>
<evidence type="ECO:0000256" key="1">
    <source>
        <dbReference type="ARBA" id="ARBA00004651"/>
    </source>
</evidence>
<feature type="transmembrane region" description="Helical" evidence="7">
    <location>
        <begin position="265"/>
        <end position="288"/>
    </location>
</feature>
<evidence type="ECO:0000313" key="11">
    <source>
        <dbReference type="Proteomes" id="UP000032737"/>
    </source>
</evidence>
<keyword evidence="4 7" id="KW-0812">Transmembrane</keyword>
<dbReference type="GO" id="GO:0098797">
    <property type="term" value="C:plasma membrane protein complex"/>
    <property type="evidence" value="ECO:0007669"/>
    <property type="project" value="TreeGrafter"/>
</dbReference>
<dbReference type="STRING" id="61635.BN85305550"/>
<feature type="domain" description="ABC3 transporter permease C-terminal" evidence="8">
    <location>
        <begin position="267"/>
        <end position="386"/>
    </location>
</feature>